<dbReference type="Gene3D" id="6.10.280.150">
    <property type="match status" value="1"/>
</dbReference>
<dbReference type="GO" id="GO:0007015">
    <property type="term" value="P:actin filament organization"/>
    <property type="evidence" value="ECO:0007669"/>
    <property type="project" value="InterPro"/>
</dbReference>
<evidence type="ECO:0000256" key="8">
    <source>
        <dbReference type="SAM" id="MobiDB-lite"/>
    </source>
</evidence>
<feature type="compositionally biased region" description="Low complexity" evidence="8">
    <location>
        <begin position="362"/>
        <end position="371"/>
    </location>
</feature>
<dbReference type="SMART" id="SM00246">
    <property type="entry name" value="WH2"/>
    <property type="match status" value="2"/>
</dbReference>
<comment type="subcellular location">
    <subcellularLocation>
        <location evidence="2">Cytoplasm</location>
        <location evidence="2">Cytoskeleton</location>
    </subcellularLocation>
    <subcellularLocation>
        <location evidence="1">Nucleus</location>
    </subcellularLocation>
</comment>
<keyword evidence="7" id="KW-0539">Nucleus</keyword>
<dbReference type="SUPFAM" id="SSF50729">
    <property type="entry name" value="PH domain-like"/>
    <property type="match status" value="1"/>
</dbReference>
<dbReference type="InterPro" id="IPR000697">
    <property type="entry name" value="WH1/EVH1_dom"/>
</dbReference>
<feature type="domain" description="CRIB" evidence="9">
    <location>
        <begin position="255"/>
        <end position="268"/>
    </location>
</feature>
<dbReference type="GO" id="GO:0003779">
    <property type="term" value="F:actin binding"/>
    <property type="evidence" value="ECO:0007669"/>
    <property type="project" value="InterPro"/>
</dbReference>
<evidence type="ECO:0008006" key="14">
    <source>
        <dbReference type="Google" id="ProtNLM"/>
    </source>
</evidence>
<dbReference type="SMART" id="SM00461">
    <property type="entry name" value="WH1"/>
    <property type="match status" value="1"/>
</dbReference>
<evidence type="ECO:0000256" key="7">
    <source>
        <dbReference type="ARBA" id="ARBA00023242"/>
    </source>
</evidence>
<dbReference type="FunFam" id="2.30.29.30:FF:000130">
    <property type="entry name" value="neural Wiskott-Aldrich syndrome protein"/>
    <property type="match status" value="1"/>
</dbReference>
<evidence type="ECO:0000256" key="2">
    <source>
        <dbReference type="ARBA" id="ARBA00004245"/>
    </source>
</evidence>
<evidence type="ECO:0000256" key="5">
    <source>
        <dbReference type="ARBA" id="ARBA00022737"/>
    </source>
</evidence>
<dbReference type="PROSITE" id="PS50108">
    <property type="entry name" value="CRIB"/>
    <property type="match status" value="1"/>
</dbReference>
<dbReference type="PANTHER" id="PTHR11202:SF36">
    <property type="entry name" value="ACTIN NUCLEATION-PROMOTING FACTOR WASL"/>
    <property type="match status" value="1"/>
</dbReference>
<feature type="domain" description="WH1" evidence="10">
    <location>
        <begin position="42"/>
        <end position="152"/>
    </location>
</feature>
<evidence type="ECO:0000256" key="6">
    <source>
        <dbReference type="ARBA" id="ARBA00023212"/>
    </source>
</evidence>
<dbReference type="AlphaFoldDB" id="A0A1D1VYD2"/>
<protein>
    <recommendedName>
        <fullName evidence="14">WH1 domain-containing protein</fullName>
    </recommendedName>
</protein>
<evidence type="ECO:0000259" key="10">
    <source>
        <dbReference type="PROSITE" id="PS50229"/>
    </source>
</evidence>
<dbReference type="EMBL" id="BDGG01000013">
    <property type="protein sequence ID" value="GAV06101.1"/>
    <property type="molecule type" value="Genomic_DNA"/>
</dbReference>
<dbReference type="GO" id="GO:0005856">
    <property type="term" value="C:cytoskeleton"/>
    <property type="evidence" value="ECO:0007669"/>
    <property type="project" value="UniProtKB-SubCell"/>
</dbReference>
<keyword evidence="6" id="KW-0206">Cytoskeleton</keyword>
<dbReference type="Gene3D" id="3.90.810.10">
    <property type="entry name" value="CRIB domain"/>
    <property type="match status" value="1"/>
</dbReference>
<organism evidence="12 13">
    <name type="scientific">Ramazzottius varieornatus</name>
    <name type="common">Water bear</name>
    <name type="synonym">Tardigrade</name>
    <dbReference type="NCBI Taxonomy" id="947166"/>
    <lineage>
        <taxon>Eukaryota</taxon>
        <taxon>Metazoa</taxon>
        <taxon>Ecdysozoa</taxon>
        <taxon>Tardigrada</taxon>
        <taxon>Eutardigrada</taxon>
        <taxon>Parachela</taxon>
        <taxon>Hypsibioidea</taxon>
        <taxon>Ramazzottiidae</taxon>
        <taxon>Ramazzottius</taxon>
    </lineage>
</organism>
<dbReference type="InterPro" id="IPR036936">
    <property type="entry name" value="CRIB_dom_sf"/>
</dbReference>
<evidence type="ECO:0000256" key="1">
    <source>
        <dbReference type="ARBA" id="ARBA00004123"/>
    </source>
</evidence>
<sequence length="532" mass="58084">MVMSNGYYTTERSNGNSRTNGVSENHPSLLLNSHENDVLFDVIGSRCTSLASAVVQVLFADPSSPGRWRRELCGVACFIKDNPKKSFFIRILDIVDRLVLWEQELYHEMNYTQTLPYFHSFETDNRQAALNFANEDEASYFYAMVHEKVELLHRKNRDNQRRRAAASNGNVTLDGQLPVKLPPQMNHARSPQRQEQVSTAHSVQVPFPTQNSERTTSRGSIAPAAAHSVNNGDVGAGRSYSKKSAKIKRITKQDIGLPSNFVHISHIGWDPDKGFDYDDSDPTLQELFRKAGINMREADAATRSFIYGFIEKELGGVNAVKKAVHPPAPPAPSQPPPPPRSQPRNNPPPVPTTPPQAPTRAPPRQARAAQPVAPPPPPPPPAPPSVPLVRGQAPVVPSNIPPPPPPPSAGFNAPTERSGDVGNSVTEEVDSRSALMDSIRKGRELKKVEAPSAPQVALSGRDKLMNDITSGVHLKHVDPEKTSLGKSDSGQQLDGMAAALARALAQRRGALEFEDGSDDNKDDGSDDEDDWD</sequence>
<feature type="compositionally biased region" description="Pro residues" evidence="8">
    <location>
        <begin position="326"/>
        <end position="361"/>
    </location>
</feature>
<feature type="domain" description="WH2" evidence="11">
    <location>
        <begin position="460"/>
        <end position="477"/>
    </location>
</feature>
<reference evidence="12 13" key="1">
    <citation type="journal article" date="2016" name="Nat. Commun.">
        <title>Extremotolerant tardigrade genome and improved radiotolerance of human cultured cells by tardigrade-unique protein.</title>
        <authorList>
            <person name="Hashimoto T."/>
            <person name="Horikawa D.D."/>
            <person name="Saito Y."/>
            <person name="Kuwahara H."/>
            <person name="Kozuka-Hata H."/>
            <person name="Shin-I T."/>
            <person name="Minakuchi Y."/>
            <person name="Ohishi K."/>
            <person name="Motoyama A."/>
            <person name="Aizu T."/>
            <person name="Enomoto A."/>
            <person name="Kondo K."/>
            <person name="Tanaka S."/>
            <person name="Hara Y."/>
            <person name="Koshikawa S."/>
            <person name="Sagara H."/>
            <person name="Miura T."/>
            <person name="Yokobori S."/>
            <person name="Miyagawa K."/>
            <person name="Suzuki Y."/>
            <person name="Kubo T."/>
            <person name="Oyama M."/>
            <person name="Kohara Y."/>
            <person name="Fujiyama A."/>
            <person name="Arakawa K."/>
            <person name="Katayama T."/>
            <person name="Toyoda A."/>
            <person name="Kunieda T."/>
        </authorList>
    </citation>
    <scope>NUCLEOTIDE SEQUENCE [LARGE SCALE GENOMIC DNA]</scope>
    <source>
        <strain evidence="12 13">YOKOZUNA-1</strain>
    </source>
</reference>
<evidence type="ECO:0000256" key="3">
    <source>
        <dbReference type="ARBA" id="ARBA00022490"/>
    </source>
</evidence>
<dbReference type="SUPFAM" id="SSF47912">
    <property type="entry name" value="Wiscott-Aldrich syndrome protein, WASP, C-terminal domain"/>
    <property type="match status" value="1"/>
</dbReference>
<keyword evidence="5" id="KW-0677">Repeat</keyword>
<dbReference type="InterPro" id="IPR011993">
    <property type="entry name" value="PH-like_dom_sf"/>
</dbReference>
<dbReference type="InterPro" id="IPR003124">
    <property type="entry name" value="WH2_dom"/>
</dbReference>
<keyword evidence="4" id="KW-0597">Phosphoprotein</keyword>
<dbReference type="PROSITE" id="PS51082">
    <property type="entry name" value="WH2"/>
    <property type="match status" value="2"/>
</dbReference>
<dbReference type="CDD" id="cd01205">
    <property type="entry name" value="EVH1_WASP-like"/>
    <property type="match status" value="1"/>
</dbReference>
<feature type="region of interest" description="Disordered" evidence="8">
    <location>
        <begin position="509"/>
        <end position="532"/>
    </location>
</feature>
<dbReference type="Pfam" id="PF00786">
    <property type="entry name" value="PBD"/>
    <property type="match status" value="1"/>
</dbReference>
<dbReference type="PROSITE" id="PS50229">
    <property type="entry name" value="WH1"/>
    <property type="match status" value="1"/>
</dbReference>
<dbReference type="GO" id="GO:0005634">
    <property type="term" value="C:nucleus"/>
    <property type="evidence" value="ECO:0007669"/>
    <property type="project" value="UniProtKB-SubCell"/>
</dbReference>
<comment type="caution">
    <text evidence="12">The sequence shown here is derived from an EMBL/GenBank/DDBJ whole genome shotgun (WGS) entry which is preliminary data.</text>
</comment>
<accession>A0A1D1VYD2</accession>
<dbReference type="Pfam" id="PF00568">
    <property type="entry name" value="WH1"/>
    <property type="match status" value="1"/>
</dbReference>
<feature type="domain" description="WH2" evidence="11">
    <location>
        <begin position="431"/>
        <end position="448"/>
    </location>
</feature>
<dbReference type="Pfam" id="PF02205">
    <property type="entry name" value="WH2"/>
    <property type="match status" value="2"/>
</dbReference>
<dbReference type="OrthoDB" id="8963340at2759"/>
<evidence type="ECO:0000313" key="12">
    <source>
        <dbReference type="EMBL" id="GAV06101.1"/>
    </source>
</evidence>
<feature type="region of interest" description="Disordered" evidence="8">
    <location>
        <begin position="322"/>
        <end position="434"/>
    </location>
</feature>
<feature type="region of interest" description="Disordered" evidence="8">
    <location>
        <begin position="154"/>
        <end position="217"/>
    </location>
</feature>
<gene>
    <name evidence="12" type="primary">RvY_16133-1</name>
    <name evidence="12" type="synonym">RvY_16133.1</name>
    <name evidence="12" type="ORF">RvY_16133</name>
</gene>
<dbReference type="InterPro" id="IPR000095">
    <property type="entry name" value="CRIB_dom"/>
</dbReference>
<keyword evidence="3" id="KW-0963">Cytoplasm</keyword>
<dbReference type="SMART" id="SM00285">
    <property type="entry name" value="PBD"/>
    <property type="match status" value="1"/>
</dbReference>
<name>A0A1D1VYD2_RAMVA</name>
<feature type="region of interest" description="Disordered" evidence="8">
    <location>
        <begin position="472"/>
        <end position="491"/>
    </location>
</feature>
<evidence type="ECO:0000313" key="13">
    <source>
        <dbReference type="Proteomes" id="UP000186922"/>
    </source>
</evidence>
<dbReference type="CDD" id="cd00132">
    <property type="entry name" value="CRIB"/>
    <property type="match status" value="1"/>
</dbReference>
<keyword evidence="13" id="KW-1185">Reference proteome</keyword>
<evidence type="ECO:0000259" key="9">
    <source>
        <dbReference type="PROSITE" id="PS50108"/>
    </source>
</evidence>
<dbReference type="STRING" id="947166.A0A1D1VYD2"/>
<dbReference type="PANTHER" id="PTHR11202">
    <property type="entry name" value="SPROUTY-RELATED, EVH1 DOMAIN-CONTAINING PROTEIN FAMILY MEMBER"/>
    <property type="match status" value="1"/>
</dbReference>
<feature type="compositionally biased region" description="Pro residues" evidence="8">
    <location>
        <begin position="399"/>
        <end position="408"/>
    </location>
</feature>
<feature type="compositionally biased region" description="Pro residues" evidence="8">
    <location>
        <begin position="372"/>
        <end position="386"/>
    </location>
</feature>
<evidence type="ECO:0000256" key="4">
    <source>
        <dbReference type="ARBA" id="ARBA00022553"/>
    </source>
</evidence>
<dbReference type="Gene3D" id="2.30.29.30">
    <property type="entry name" value="Pleckstrin-homology domain (PH domain)/Phosphotyrosine-binding domain (PTB)"/>
    <property type="match status" value="1"/>
</dbReference>
<dbReference type="Proteomes" id="UP000186922">
    <property type="component" value="Unassembled WGS sequence"/>
</dbReference>
<proteinExistence type="predicted"/>
<feature type="region of interest" description="Disordered" evidence="8">
    <location>
        <begin position="1"/>
        <end position="26"/>
    </location>
</feature>
<dbReference type="InterPro" id="IPR033927">
    <property type="entry name" value="WASPfam_EVH1"/>
</dbReference>
<dbReference type="InterPro" id="IPR011026">
    <property type="entry name" value="WAS_C"/>
</dbReference>
<evidence type="ECO:0000259" key="11">
    <source>
        <dbReference type="PROSITE" id="PS51082"/>
    </source>
</evidence>
<feature type="compositionally biased region" description="Polar residues" evidence="8">
    <location>
        <begin position="187"/>
        <end position="217"/>
    </location>
</feature>